<evidence type="ECO:0000313" key="4">
    <source>
        <dbReference type="Proteomes" id="UP000190460"/>
    </source>
</evidence>
<dbReference type="GO" id="GO:0005975">
    <property type="term" value="P:carbohydrate metabolic process"/>
    <property type="evidence" value="ECO:0007669"/>
    <property type="project" value="InterPro"/>
</dbReference>
<feature type="domain" description="NodB homology" evidence="2">
    <location>
        <begin position="151"/>
        <end position="253"/>
    </location>
</feature>
<dbReference type="Proteomes" id="UP000190460">
    <property type="component" value="Unassembled WGS sequence"/>
</dbReference>
<dbReference type="OrthoDB" id="9784220at2"/>
<evidence type="ECO:0000313" key="3">
    <source>
        <dbReference type="EMBL" id="SKA93541.1"/>
    </source>
</evidence>
<proteinExistence type="predicted"/>
<dbReference type="AlphaFoldDB" id="A0A1T4XWY3"/>
<dbReference type="InterPro" id="IPR002509">
    <property type="entry name" value="NODB_dom"/>
</dbReference>
<protein>
    <submittedName>
        <fullName evidence="3">Polysaccharide deacetylase</fullName>
    </submittedName>
</protein>
<feature type="chain" id="PRO_5012527052" evidence="1">
    <location>
        <begin position="22"/>
        <end position="461"/>
    </location>
</feature>
<feature type="signal peptide" evidence="1">
    <location>
        <begin position="1"/>
        <end position="21"/>
    </location>
</feature>
<organism evidence="3 4">
    <name type="scientific">Thiothrix eikelboomii</name>
    <dbReference type="NCBI Taxonomy" id="92487"/>
    <lineage>
        <taxon>Bacteria</taxon>
        <taxon>Pseudomonadati</taxon>
        <taxon>Pseudomonadota</taxon>
        <taxon>Gammaproteobacteria</taxon>
        <taxon>Thiotrichales</taxon>
        <taxon>Thiotrichaceae</taxon>
        <taxon>Thiothrix</taxon>
    </lineage>
</organism>
<keyword evidence="4" id="KW-1185">Reference proteome</keyword>
<dbReference type="STRING" id="92487.SAMN02745130_03533"/>
<dbReference type="SUPFAM" id="SSF88713">
    <property type="entry name" value="Glycoside hydrolase/deacetylase"/>
    <property type="match status" value="1"/>
</dbReference>
<reference evidence="3 4" key="1">
    <citation type="submission" date="2017-02" db="EMBL/GenBank/DDBJ databases">
        <authorList>
            <person name="Peterson S.W."/>
        </authorList>
    </citation>
    <scope>NUCLEOTIDE SEQUENCE [LARGE SCALE GENOMIC DNA]</scope>
    <source>
        <strain evidence="3 4">ATCC 49788</strain>
    </source>
</reference>
<dbReference type="Gene3D" id="3.20.20.370">
    <property type="entry name" value="Glycoside hydrolase/deacetylase"/>
    <property type="match status" value="1"/>
</dbReference>
<dbReference type="GO" id="GO:0016810">
    <property type="term" value="F:hydrolase activity, acting on carbon-nitrogen (but not peptide) bonds"/>
    <property type="evidence" value="ECO:0007669"/>
    <property type="project" value="InterPro"/>
</dbReference>
<dbReference type="RefSeq" id="WP_078923971.1">
    <property type="nucleotide sequence ID" value="NZ_FUYB01000024.1"/>
</dbReference>
<keyword evidence="1" id="KW-0732">Signal</keyword>
<gene>
    <name evidence="3" type="ORF">SAMN02745130_03533</name>
</gene>
<name>A0A1T4XWY3_9GAMM</name>
<evidence type="ECO:0000259" key="2">
    <source>
        <dbReference type="Pfam" id="PF01522"/>
    </source>
</evidence>
<accession>A0A1T4XWY3</accession>
<sequence length="461" mass="52305">MFTLTPIRLSLTLLALTLSLAACNEQTTQPLNQTPTMASTLEAEDQQAALYDQADSLWYLENERAKRLADGESPTSLMQTTPLPTLQTKREPGDYSFTSPPTPPVSRAGQLLNLPDPGSVPRFTVTGLQWPAQVGDLSISMWAQDKLAAFSLTIDDNHVQDHAFWYEMAEQYGWKWTWFLIANQIGWSSADHWGHWQRALDQGHELQSHGQTHLCDALFYTFREYRQSQVEIERQLANAQVRTLAYPFGMHTDKRGSPCEPLTSERTKNSRAEAAKYFLAGRDVYGALSHPAKLDYMKVPSVSSARNFFNPQAAWAYFDSVFNPASANYRTWYVVHYHNLPNDTAKNEVRQVLAYLQTVEDKVWIAPFTQVAKYGQEYASAKLVNLQKTANSVSFELKDQMNDLWFNQPLTLKLRLPDGWSGVLTVEQQAVNRQVRTLAYQGGVYALFEVIPDRGVVTVKY</sequence>
<dbReference type="Pfam" id="PF01522">
    <property type="entry name" value="Polysacc_deac_1"/>
    <property type="match status" value="1"/>
</dbReference>
<dbReference type="InterPro" id="IPR011330">
    <property type="entry name" value="Glyco_hydro/deAcase_b/a-brl"/>
</dbReference>
<dbReference type="EMBL" id="FUYB01000024">
    <property type="protein sequence ID" value="SKA93541.1"/>
    <property type="molecule type" value="Genomic_DNA"/>
</dbReference>
<evidence type="ECO:0000256" key="1">
    <source>
        <dbReference type="SAM" id="SignalP"/>
    </source>
</evidence>